<dbReference type="AlphaFoldDB" id="A0A812EUE0"/>
<protein>
    <submittedName>
        <fullName evidence="2">Site-specific recombinase XerD</fullName>
    </submittedName>
</protein>
<evidence type="ECO:0000256" key="1">
    <source>
        <dbReference type="ARBA" id="ARBA00023125"/>
    </source>
</evidence>
<accession>A0A812EUE0</accession>
<reference evidence="2" key="1">
    <citation type="submission" date="2021-02" db="EMBL/GenBank/DDBJ databases">
        <authorList>
            <person name="Han P."/>
        </authorList>
    </citation>
    <scope>NUCLEOTIDE SEQUENCE</scope>
    <source>
        <strain evidence="2">Candidatus Nitrosotenuis uzonensis 5A</strain>
    </source>
</reference>
<organism evidence="2 3">
    <name type="scientific">Candidatus Nitrosotenuis uzonensis</name>
    <dbReference type="NCBI Taxonomy" id="1407055"/>
    <lineage>
        <taxon>Archaea</taxon>
        <taxon>Nitrososphaerota</taxon>
        <taxon>Candidatus Nitrosotenuis</taxon>
    </lineage>
</organism>
<evidence type="ECO:0000313" key="3">
    <source>
        <dbReference type="Proteomes" id="UP000655759"/>
    </source>
</evidence>
<name>A0A812EUE0_9ARCH</name>
<sequence>MKIESRSKQGKQRYGDLNEQIYKFNRRINTILTGLEDSINHNSVKLFAQELKLGGLSPGRVWYYASRSAKIVRWFDKRNILLKDATKENCKEYFQYILDPNYKGPTKAAYARTLKRLVHFAKTGEIGERTFDSDYVDEVRWIRPSKYDSEYRPEVEAEDLLTPDELVSMFRAVPSVSRFPIRDKPMVMCMFEGAFRPGEIWQMRIEGIRFESKIALVQ</sequence>
<dbReference type="Gene3D" id="1.10.150.130">
    <property type="match status" value="1"/>
</dbReference>
<evidence type="ECO:0000313" key="2">
    <source>
        <dbReference type="EMBL" id="CAE6488503.1"/>
    </source>
</evidence>
<dbReference type="GO" id="GO:0003677">
    <property type="term" value="F:DNA binding"/>
    <property type="evidence" value="ECO:0007669"/>
    <property type="project" value="UniProtKB-KW"/>
</dbReference>
<comment type="caution">
    <text evidence="2">The sequence shown here is derived from an EMBL/GenBank/DDBJ whole genome shotgun (WGS) entry which is preliminary data.</text>
</comment>
<dbReference type="EMBL" id="CAJNAQ010000002">
    <property type="protein sequence ID" value="CAE6488503.1"/>
    <property type="molecule type" value="Genomic_DNA"/>
</dbReference>
<dbReference type="InterPro" id="IPR011010">
    <property type="entry name" value="DNA_brk_join_enz"/>
</dbReference>
<keyword evidence="1" id="KW-0238">DNA-binding</keyword>
<dbReference type="RefSeq" id="WP_205098275.1">
    <property type="nucleotide sequence ID" value="NZ_CAJNAQ010000002.1"/>
</dbReference>
<dbReference type="SUPFAM" id="SSF56349">
    <property type="entry name" value="DNA breaking-rejoining enzymes"/>
    <property type="match status" value="1"/>
</dbReference>
<dbReference type="Proteomes" id="UP000655759">
    <property type="component" value="Unassembled WGS sequence"/>
</dbReference>
<gene>
    <name evidence="2" type="ORF">NUZ5A_20462</name>
</gene>
<dbReference type="InterPro" id="IPR010998">
    <property type="entry name" value="Integrase_recombinase_N"/>
</dbReference>
<proteinExistence type="predicted"/>